<organism evidence="3 4">
    <name type="scientific">Pengzhenrongella frigida</name>
    <dbReference type="NCBI Taxonomy" id="1259133"/>
    <lineage>
        <taxon>Bacteria</taxon>
        <taxon>Bacillati</taxon>
        <taxon>Actinomycetota</taxon>
        <taxon>Actinomycetes</taxon>
        <taxon>Micrococcales</taxon>
        <taxon>Pengzhenrongella</taxon>
    </lineage>
</organism>
<evidence type="ECO:0008006" key="5">
    <source>
        <dbReference type="Google" id="ProtNLM"/>
    </source>
</evidence>
<dbReference type="OrthoDB" id="5190061at2"/>
<feature type="region of interest" description="Disordered" evidence="1">
    <location>
        <begin position="113"/>
        <end position="173"/>
    </location>
</feature>
<gene>
    <name evidence="3" type="ORF">EUA98_16950</name>
</gene>
<protein>
    <recommendedName>
        <fullName evidence="5">LamG domain-containing protein</fullName>
    </recommendedName>
</protein>
<evidence type="ECO:0000313" key="4">
    <source>
        <dbReference type="Proteomes" id="UP000293764"/>
    </source>
</evidence>
<dbReference type="EMBL" id="SDWW01000053">
    <property type="protein sequence ID" value="RYV49770.1"/>
    <property type="molecule type" value="Genomic_DNA"/>
</dbReference>
<dbReference type="InterPro" id="IPR013320">
    <property type="entry name" value="ConA-like_dom_sf"/>
</dbReference>
<evidence type="ECO:0000313" key="3">
    <source>
        <dbReference type="EMBL" id="RYV49770.1"/>
    </source>
</evidence>
<dbReference type="Pfam" id="PF13385">
    <property type="entry name" value="Laminin_G_3"/>
    <property type="match status" value="1"/>
</dbReference>
<proteinExistence type="predicted"/>
<dbReference type="AlphaFoldDB" id="A0A4Q5MW37"/>
<feature type="compositionally biased region" description="Basic residues" evidence="1">
    <location>
        <begin position="151"/>
        <end position="165"/>
    </location>
</feature>
<keyword evidence="2" id="KW-0812">Transmembrane</keyword>
<feature type="transmembrane region" description="Helical" evidence="2">
    <location>
        <begin position="183"/>
        <end position="202"/>
    </location>
</feature>
<evidence type="ECO:0000256" key="2">
    <source>
        <dbReference type="SAM" id="Phobius"/>
    </source>
</evidence>
<keyword evidence="2" id="KW-0472">Membrane</keyword>
<keyword evidence="4" id="KW-1185">Reference proteome</keyword>
<comment type="caution">
    <text evidence="3">The sequence shown here is derived from an EMBL/GenBank/DDBJ whole genome shotgun (WGS) entry which is preliminary data.</text>
</comment>
<dbReference type="Gene3D" id="2.60.120.200">
    <property type="match status" value="1"/>
</dbReference>
<dbReference type="SUPFAM" id="SSF49899">
    <property type="entry name" value="Concanavalin A-like lectins/glucanases"/>
    <property type="match status" value="1"/>
</dbReference>
<name>A0A4Q5MW37_9MICO</name>
<keyword evidence="2" id="KW-1133">Transmembrane helix</keyword>
<reference evidence="3 4" key="1">
    <citation type="submission" date="2019-01" db="EMBL/GenBank/DDBJ databases">
        <title>Novel species of Cellulomonas.</title>
        <authorList>
            <person name="Liu Q."/>
            <person name="Xin Y.-H."/>
        </authorList>
    </citation>
    <scope>NUCLEOTIDE SEQUENCE [LARGE SCALE GENOMIC DNA]</scope>
    <source>
        <strain evidence="3 4">HLT2-17</strain>
    </source>
</reference>
<evidence type="ECO:0000256" key="1">
    <source>
        <dbReference type="SAM" id="MobiDB-lite"/>
    </source>
</evidence>
<sequence length="395" mass="41217">MRDEPTFVPAPRSGIQTASSSATSLVKACCPCRPRAEGAAPRFTTSTGVVQTYQRALILVPARTVTSRRTLEIPPPVVDGLNAQRARQNTSAGGDRQPGTGSGFLRARCEMRIGPSGGSLESHGDEAVQPHPSGRPTLSHASPEWAIGLRARSRPPPHSRTHPRPTKGEAMSARKQAVLRNPAILLIALLGLIGLATSAQAVPRTVLNLPLNETSGRTAVDISGGGNNGTFGSGITVGQPGPSYKFTTGHVTVKSKSGLNPGTGAFSFSLDFAWNTTATRPTAAKDYDLMRKGLSSTSGGSFKMELIPAPTCFFKGANASERAVTSPVSVLDGHFHSITCRRAAGMISVAVDGNVTSRQVSLGSISNTSSLTIGAKNDGDDQTKGFLRNVKIIVG</sequence>
<accession>A0A4Q5MW37</accession>
<dbReference type="Proteomes" id="UP000293764">
    <property type="component" value="Unassembled WGS sequence"/>
</dbReference>